<comment type="similarity">
    <text evidence="3">Belongs to the nicotinamide ribonucleoside (NR) uptake permease (TC 4.B.1) family.</text>
</comment>
<name>A0ABP2Z2S2_9GAMM</name>
<comment type="subcellular location">
    <subcellularLocation>
        <location evidence="2">Cell membrane</location>
        <topology evidence="2">Multi-pass membrane protein</topology>
    </subcellularLocation>
</comment>
<evidence type="ECO:0000256" key="5">
    <source>
        <dbReference type="ARBA" id="ARBA00022448"/>
    </source>
</evidence>
<protein>
    <recommendedName>
        <fullName evidence="4">Nicotinamide riboside transporter PnuC</fullName>
    </recommendedName>
</protein>
<proteinExistence type="inferred from homology"/>
<evidence type="ECO:0000256" key="3">
    <source>
        <dbReference type="ARBA" id="ARBA00006669"/>
    </source>
</evidence>
<evidence type="ECO:0000256" key="4">
    <source>
        <dbReference type="ARBA" id="ARBA00017522"/>
    </source>
</evidence>
<keyword evidence="5" id="KW-0813">Transport</keyword>
<evidence type="ECO:0000256" key="8">
    <source>
        <dbReference type="ARBA" id="ARBA00022989"/>
    </source>
</evidence>
<keyword evidence="6" id="KW-1003">Cell membrane</keyword>
<dbReference type="Pfam" id="PF04973">
    <property type="entry name" value="NMN_transporter"/>
    <property type="match status" value="1"/>
</dbReference>
<sequence length="239" mass="26570">MNAKAKWFKQAILNESKAMTELWLTLVNSVNAALGEVHVMTAWEALAVVLAMAYLLLAMKASVWCWAAAFTSTAIYTVLFWKVALLMESVLNIYYMAMALYGYWLWTQGGDKHQGVKVTTWPLKTHLKLIVATGIVSLGVGHGMATFTQASFPYLDAATTCFAVMTTYLVAKKVLENWLYWVVIDLVSIYLYLSKGLMLTSLLFVLYVGLAVVGYFLWRAALADSRNPHLESSAAKLLG</sequence>
<dbReference type="NCBIfam" id="TIGR01528">
    <property type="entry name" value="NMN_trans_PnuC"/>
    <property type="match status" value="1"/>
</dbReference>
<organism evidence="11 12">
    <name type="scientific">Shewanella decolorationis S12</name>
    <dbReference type="NCBI Taxonomy" id="1353536"/>
    <lineage>
        <taxon>Bacteria</taxon>
        <taxon>Pseudomonadati</taxon>
        <taxon>Pseudomonadota</taxon>
        <taxon>Gammaproteobacteria</taxon>
        <taxon>Alteromonadales</taxon>
        <taxon>Shewanellaceae</taxon>
        <taxon>Shewanella</taxon>
    </lineage>
</organism>
<feature type="transmembrane region" description="Helical" evidence="10">
    <location>
        <begin position="199"/>
        <end position="218"/>
    </location>
</feature>
<evidence type="ECO:0000313" key="12">
    <source>
        <dbReference type="Proteomes" id="UP000017548"/>
    </source>
</evidence>
<feature type="transmembrane region" description="Helical" evidence="10">
    <location>
        <begin position="37"/>
        <end position="57"/>
    </location>
</feature>
<evidence type="ECO:0000256" key="6">
    <source>
        <dbReference type="ARBA" id="ARBA00022475"/>
    </source>
</evidence>
<feature type="transmembrane region" description="Helical" evidence="10">
    <location>
        <begin position="89"/>
        <end position="106"/>
    </location>
</feature>
<reference evidence="11 12" key="1">
    <citation type="journal article" date="2013" name="Genome Announc.">
        <title>Draft Genome Sequence of Shewanella decolorationis S12, a Dye-Degrading Bacterium Isolated from a Wastewater Treatment Plant.</title>
        <authorList>
            <person name="Xu M."/>
            <person name="Fang Y."/>
            <person name="Liu J."/>
            <person name="Chen X."/>
            <person name="Sun G."/>
            <person name="Guo J."/>
            <person name="Hua Z."/>
            <person name="Tu Q."/>
            <person name="Wu L."/>
            <person name="Zhou J."/>
            <person name="Liu X."/>
        </authorList>
    </citation>
    <scope>NUCLEOTIDE SEQUENCE [LARGE SCALE GENOMIC DNA]</scope>
    <source>
        <strain evidence="11 12">S12</strain>
    </source>
</reference>
<evidence type="ECO:0000256" key="1">
    <source>
        <dbReference type="ARBA" id="ARBA00002672"/>
    </source>
</evidence>
<evidence type="ECO:0000313" key="11">
    <source>
        <dbReference type="EMBL" id="ESE40509.1"/>
    </source>
</evidence>
<dbReference type="Proteomes" id="UP000017548">
    <property type="component" value="Unassembled WGS sequence"/>
</dbReference>
<dbReference type="InterPro" id="IPR006419">
    <property type="entry name" value="NMN_transpt_PnuC"/>
</dbReference>
<gene>
    <name evidence="11" type="ORF">SHD_2959</name>
</gene>
<keyword evidence="9 10" id="KW-0472">Membrane</keyword>
<evidence type="ECO:0000256" key="2">
    <source>
        <dbReference type="ARBA" id="ARBA00004651"/>
    </source>
</evidence>
<evidence type="ECO:0000256" key="10">
    <source>
        <dbReference type="SAM" id="Phobius"/>
    </source>
</evidence>
<dbReference type="EMBL" id="AXZL01000071">
    <property type="protein sequence ID" value="ESE40509.1"/>
    <property type="molecule type" value="Genomic_DNA"/>
</dbReference>
<dbReference type="PANTHER" id="PTHR36122:SF2">
    <property type="entry name" value="NICOTINAMIDE RIBOSIDE TRANSPORTER PNUC"/>
    <property type="match status" value="1"/>
</dbReference>
<comment type="function">
    <text evidence="1">Required for nicotinamide riboside transport across the inner membrane.</text>
</comment>
<keyword evidence="8 10" id="KW-1133">Transmembrane helix</keyword>
<evidence type="ECO:0000256" key="7">
    <source>
        <dbReference type="ARBA" id="ARBA00022692"/>
    </source>
</evidence>
<keyword evidence="7 10" id="KW-0812">Transmembrane</keyword>
<feature type="transmembrane region" description="Helical" evidence="10">
    <location>
        <begin position="127"/>
        <end position="145"/>
    </location>
</feature>
<keyword evidence="12" id="KW-1185">Reference proteome</keyword>
<comment type="caution">
    <text evidence="11">The sequence shown here is derived from an EMBL/GenBank/DDBJ whole genome shotgun (WGS) entry which is preliminary data.</text>
</comment>
<evidence type="ECO:0000256" key="9">
    <source>
        <dbReference type="ARBA" id="ARBA00023136"/>
    </source>
</evidence>
<dbReference type="PANTHER" id="PTHR36122">
    <property type="entry name" value="NICOTINAMIDE RIBOSIDE TRANSPORTER PNUC"/>
    <property type="match status" value="1"/>
</dbReference>
<accession>A0ABP2Z2S2</accession>